<feature type="transmembrane region" description="Helical" evidence="5">
    <location>
        <begin position="81"/>
        <end position="100"/>
    </location>
</feature>
<keyword evidence="4 5" id="KW-0472">Membrane</keyword>
<accession>A0A9P4R663</accession>
<evidence type="ECO:0000256" key="4">
    <source>
        <dbReference type="ARBA" id="ARBA00023136"/>
    </source>
</evidence>
<evidence type="ECO:0000256" key="2">
    <source>
        <dbReference type="ARBA" id="ARBA00022692"/>
    </source>
</evidence>
<evidence type="ECO:0000256" key="1">
    <source>
        <dbReference type="ARBA" id="ARBA00004141"/>
    </source>
</evidence>
<gene>
    <name evidence="6" type="ORF">EJ04DRAFT_533010</name>
</gene>
<dbReference type="OrthoDB" id="5348404at2759"/>
<evidence type="ECO:0000313" key="7">
    <source>
        <dbReference type="Proteomes" id="UP000799444"/>
    </source>
</evidence>
<dbReference type="GO" id="GO:0016020">
    <property type="term" value="C:membrane"/>
    <property type="evidence" value="ECO:0007669"/>
    <property type="project" value="UniProtKB-SubCell"/>
</dbReference>
<keyword evidence="3 5" id="KW-1133">Transmembrane helix</keyword>
<keyword evidence="2 5" id="KW-0812">Transmembrane</keyword>
<dbReference type="Proteomes" id="UP000799444">
    <property type="component" value="Unassembled WGS sequence"/>
</dbReference>
<protein>
    <recommendedName>
        <fullName evidence="8">Organic solute transporter Ostalpha-domain-containing protein</fullName>
    </recommendedName>
</protein>
<sequence>MDAFLVARKLFGNDDDSNDKKVCPAPDESGPTIVPLFGDMYFHTFAMILAGACGVVSLLITLFACSQHAFHYSNPVQQRQVIRVLFLIPYVSFFSFLIVWLESAGPYLEESLDFGCAFALAAFLLLLCDYVMAQPDGFDALFGEGALKRGQYTPDSPPWLKRTWYSVLQYIPSAAIIWLATIISNAVGTYCATSNSPHFAHIWITVFKLIVTIIAIMAVLRFEKRMKSKFAEQRVMLKFFGFKGIIGLNVLQVTIINLLVSSDTVKPTSHLSYENIVSALPSLILACEMPIFAVLLLFAFPVGPYKNRKPSAGPFKAVVDALNYTDILSAFFRGPMRLVREQQKHLDRADSIALIPSGPPQYEEAMTYQERRY</sequence>
<comment type="subcellular location">
    <subcellularLocation>
        <location evidence="1">Membrane</location>
        <topology evidence="1">Multi-pass membrane protein</topology>
    </subcellularLocation>
</comment>
<evidence type="ECO:0000256" key="5">
    <source>
        <dbReference type="SAM" id="Phobius"/>
    </source>
</evidence>
<comment type="caution">
    <text evidence="6">The sequence shown here is derived from an EMBL/GenBank/DDBJ whole genome shotgun (WGS) entry which is preliminary data.</text>
</comment>
<name>A0A9P4R663_9PLEO</name>
<feature type="transmembrane region" description="Helical" evidence="5">
    <location>
        <begin position="40"/>
        <end position="60"/>
    </location>
</feature>
<evidence type="ECO:0000313" key="6">
    <source>
        <dbReference type="EMBL" id="KAF2737404.1"/>
    </source>
</evidence>
<dbReference type="SMART" id="SM01417">
    <property type="entry name" value="Solute_trans_a"/>
    <property type="match status" value="1"/>
</dbReference>
<dbReference type="AlphaFoldDB" id="A0A9P4R663"/>
<feature type="transmembrane region" description="Helical" evidence="5">
    <location>
        <begin position="167"/>
        <end position="187"/>
    </location>
</feature>
<feature type="transmembrane region" description="Helical" evidence="5">
    <location>
        <begin position="199"/>
        <end position="220"/>
    </location>
</feature>
<dbReference type="EMBL" id="ML996116">
    <property type="protein sequence ID" value="KAF2737404.1"/>
    <property type="molecule type" value="Genomic_DNA"/>
</dbReference>
<feature type="transmembrane region" description="Helical" evidence="5">
    <location>
        <begin position="280"/>
        <end position="300"/>
    </location>
</feature>
<feature type="transmembrane region" description="Helical" evidence="5">
    <location>
        <begin position="112"/>
        <end position="132"/>
    </location>
</feature>
<reference evidence="6" key="1">
    <citation type="journal article" date="2020" name="Stud. Mycol.">
        <title>101 Dothideomycetes genomes: a test case for predicting lifestyles and emergence of pathogens.</title>
        <authorList>
            <person name="Haridas S."/>
            <person name="Albert R."/>
            <person name="Binder M."/>
            <person name="Bloem J."/>
            <person name="Labutti K."/>
            <person name="Salamov A."/>
            <person name="Andreopoulos B."/>
            <person name="Baker S."/>
            <person name="Barry K."/>
            <person name="Bills G."/>
            <person name="Bluhm B."/>
            <person name="Cannon C."/>
            <person name="Castanera R."/>
            <person name="Culley D."/>
            <person name="Daum C."/>
            <person name="Ezra D."/>
            <person name="Gonzalez J."/>
            <person name="Henrissat B."/>
            <person name="Kuo A."/>
            <person name="Liang C."/>
            <person name="Lipzen A."/>
            <person name="Lutzoni F."/>
            <person name="Magnuson J."/>
            <person name="Mondo S."/>
            <person name="Nolan M."/>
            <person name="Ohm R."/>
            <person name="Pangilinan J."/>
            <person name="Park H.-J."/>
            <person name="Ramirez L."/>
            <person name="Alfaro M."/>
            <person name="Sun H."/>
            <person name="Tritt A."/>
            <person name="Yoshinaga Y."/>
            <person name="Zwiers L.-H."/>
            <person name="Turgeon B."/>
            <person name="Goodwin S."/>
            <person name="Spatafora J."/>
            <person name="Crous P."/>
            <person name="Grigoriev I."/>
        </authorList>
    </citation>
    <scope>NUCLEOTIDE SEQUENCE</scope>
    <source>
        <strain evidence="6">CBS 125425</strain>
    </source>
</reference>
<organism evidence="6 7">
    <name type="scientific">Polyplosphaeria fusca</name>
    <dbReference type="NCBI Taxonomy" id="682080"/>
    <lineage>
        <taxon>Eukaryota</taxon>
        <taxon>Fungi</taxon>
        <taxon>Dikarya</taxon>
        <taxon>Ascomycota</taxon>
        <taxon>Pezizomycotina</taxon>
        <taxon>Dothideomycetes</taxon>
        <taxon>Pleosporomycetidae</taxon>
        <taxon>Pleosporales</taxon>
        <taxon>Tetraplosphaeriaceae</taxon>
        <taxon>Polyplosphaeria</taxon>
    </lineage>
</organism>
<keyword evidence="7" id="KW-1185">Reference proteome</keyword>
<proteinExistence type="predicted"/>
<dbReference type="InterPro" id="IPR005178">
    <property type="entry name" value="Ostalpha/TMEM184C"/>
</dbReference>
<evidence type="ECO:0008006" key="8">
    <source>
        <dbReference type="Google" id="ProtNLM"/>
    </source>
</evidence>
<dbReference type="PANTHER" id="PTHR23423">
    <property type="entry name" value="ORGANIC SOLUTE TRANSPORTER-RELATED"/>
    <property type="match status" value="1"/>
</dbReference>
<feature type="transmembrane region" description="Helical" evidence="5">
    <location>
        <begin position="240"/>
        <end position="260"/>
    </location>
</feature>
<dbReference type="Pfam" id="PF03619">
    <property type="entry name" value="Solute_trans_a"/>
    <property type="match status" value="1"/>
</dbReference>
<evidence type="ECO:0000256" key="3">
    <source>
        <dbReference type="ARBA" id="ARBA00022989"/>
    </source>
</evidence>